<reference evidence="1" key="1">
    <citation type="submission" date="2017-02" db="UniProtKB">
        <authorList>
            <consortium name="WormBaseParasite"/>
        </authorList>
    </citation>
    <scope>IDENTIFICATION</scope>
</reference>
<accession>A0A0N4WU68</accession>
<dbReference type="WBParaSite" id="HPLM_0001517801-mRNA-1">
    <property type="protein sequence ID" value="HPLM_0001517801-mRNA-1"/>
    <property type="gene ID" value="HPLM_0001517801"/>
</dbReference>
<evidence type="ECO:0000313" key="1">
    <source>
        <dbReference type="WBParaSite" id="HPLM_0001517801-mRNA-1"/>
    </source>
</evidence>
<name>A0A0N4WU68_HAEPC</name>
<sequence>LAVDGEAELERVVRHVGIWSSDVPGLSHRLRRHRRLACRTQLLSKISDHFS</sequence>
<organism evidence="1">
    <name type="scientific">Haemonchus placei</name>
    <name type="common">Barber's pole worm</name>
    <dbReference type="NCBI Taxonomy" id="6290"/>
    <lineage>
        <taxon>Eukaryota</taxon>
        <taxon>Metazoa</taxon>
        <taxon>Ecdysozoa</taxon>
        <taxon>Nematoda</taxon>
        <taxon>Chromadorea</taxon>
        <taxon>Rhabditida</taxon>
        <taxon>Rhabditina</taxon>
        <taxon>Rhabditomorpha</taxon>
        <taxon>Strongyloidea</taxon>
        <taxon>Trichostrongylidae</taxon>
        <taxon>Haemonchus</taxon>
    </lineage>
</organism>
<proteinExistence type="predicted"/>
<protein>
    <submittedName>
        <fullName evidence="1">Transposase</fullName>
    </submittedName>
</protein>
<dbReference type="AlphaFoldDB" id="A0A0N4WU68"/>